<evidence type="ECO:0000259" key="5">
    <source>
        <dbReference type="PROSITE" id="PS50932"/>
    </source>
</evidence>
<dbReference type="Proteomes" id="UP000555552">
    <property type="component" value="Unassembled WGS sequence"/>
</dbReference>
<dbReference type="SUPFAM" id="SSF53822">
    <property type="entry name" value="Periplasmic binding protein-like I"/>
    <property type="match status" value="1"/>
</dbReference>
<evidence type="ECO:0000313" key="6">
    <source>
        <dbReference type="EMBL" id="NNH22381.1"/>
    </source>
</evidence>
<evidence type="ECO:0000313" key="7">
    <source>
        <dbReference type="Proteomes" id="UP000555552"/>
    </source>
</evidence>
<reference evidence="6 7" key="1">
    <citation type="submission" date="2020-05" db="EMBL/GenBank/DDBJ databases">
        <title>MicrobeNet Type strains.</title>
        <authorList>
            <person name="Nicholson A.C."/>
        </authorList>
    </citation>
    <scope>NUCLEOTIDE SEQUENCE [LARGE SCALE GENOMIC DNA]</scope>
    <source>
        <strain evidence="6 7">JCM 14547</strain>
    </source>
</reference>
<dbReference type="RefSeq" id="WP_171202229.1">
    <property type="nucleotide sequence ID" value="NZ_BAAANP010000026.1"/>
</dbReference>
<dbReference type="PANTHER" id="PTHR30146:SF148">
    <property type="entry name" value="HTH-TYPE TRANSCRIPTIONAL REPRESSOR PURR-RELATED"/>
    <property type="match status" value="1"/>
</dbReference>
<protein>
    <submittedName>
        <fullName evidence="6">LacI family DNA-binding transcriptional regulator</fullName>
    </submittedName>
</protein>
<dbReference type="EMBL" id="JABEMA010000037">
    <property type="protein sequence ID" value="NNH22381.1"/>
    <property type="molecule type" value="Genomic_DNA"/>
</dbReference>
<dbReference type="CDD" id="cd06267">
    <property type="entry name" value="PBP1_LacI_sugar_binding-like"/>
    <property type="match status" value="1"/>
</dbReference>
<dbReference type="GO" id="GO:0000976">
    <property type="term" value="F:transcription cis-regulatory region binding"/>
    <property type="evidence" value="ECO:0007669"/>
    <property type="project" value="TreeGrafter"/>
</dbReference>
<dbReference type="AlphaFoldDB" id="A0A849BIF6"/>
<dbReference type="PANTHER" id="PTHR30146">
    <property type="entry name" value="LACI-RELATED TRANSCRIPTIONAL REPRESSOR"/>
    <property type="match status" value="1"/>
</dbReference>
<evidence type="ECO:0000256" key="1">
    <source>
        <dbReference type="ARBA" id="ARBA00022491"/>
    </source>
</evidence>
<dbReference type="Pfam" id="PF13377">
    <property type="entry name" value="Peripla_BP_3"/>
    <property type="match status" value="1"/>
</dbReference>
<dbReference type="InterPro" id="IPR010982">
    <property type="entry name" value="Lambda_DNA-bd_dom_sf"/>
</dbReference>
<feature type="domain" description="HTH lacI-type" evidence="5">
    <location>
        <begin position="4"/>
        <end position="56"/>
    </location>
</feature>
<dbReference type="Gene3D" id="1.10.260.40">
    <property type="entry name" value="lambda repressor-like DNA-binding domains"/>
    <property type="match status" value="1"/>
</dbReference>
<dbReference type="InterPro" id="IPR046335">
    <property type="entry name" value="LacI/GalR-like_sensor"/>
</dbReference>
<name>A0A849BIF6_9ACTN</name>
<dbReference type="Gene3D" id="3.40.50.2300">
    <property type="match status" value="2"/>
</dbReference>
<evidence type="ECO:0000256" key="3">
    <source>
        <dbReference type="ARBA" id="ARBA00023125"/>
    </source>
</evidence>
<keyword evidence="4" id="KW-0804">Transcription</keyword>
<comment type="caution">
    <text evidence="6">The sequence shown here is derived from an EMBL/GenBank/DDBJ whole genome shotgun (WGS) entry which is preliminary data.</text>
</comment>
<dbReference type="SUPFAM" id="SSF47413">
    <property type="entry name" value="lambda repressor-like DNA-binding domains"/>
    <property type="match status" value="1"/>
</dbReference>
<keyword evidence="3 6" id="KW-0238">DNA-binding</keyword>
<evidence type="ECO:0000256" key="2">
    <source>
        <dbReference type="ARBA" id="ARBA00023015"/>
    </source>
</evidence>
<evidence type="ECO:0000256" key="4">
    <source>
        <dbReference type="ARBA" id="ARBA00023163"/>
    </source>
</evidence>
<proteinExistence type="predicted"/>
<keyword evidence="2" id="KW-0805">Transcription regulation</keyword>
<sequence length="340" mass="36363">MPGTYKDIQRQTGLSLATISKFYNGGTVLEANRQAIVAAAAAVDYRPNETARSLRTRRSRTLGVLLPELNNDFHLTIVTGIESSLRRDGISVLICSSRATDTVDRGAVDFLERRGVDALVAIPPAHEEAALQEAVSRGLRVVCVDRVVEGLASDTVTLDNRGASREVVDHLVARGHRRIAVITGPEDVWTMSERLAGASQAFADHDLPLDPAQVVSGPLTTSTGRLGLTRLVQMPEPPTAVYCTNYELTLGALMAVSELGLQVPQDISLVGFDSEPLAAVTRPRTTMYVQPVAEMADAAATLVRDHMGQDAHARPPRAVTLRGRLLPGGSVADLASAPPR</sequence>
<dbReference type="PROSITE" id="PS50932">
    <property type="entry name" value="HTH_LACI_2"/>
    <property type="match status" value="1"/>
</dbReference>
<organism evidence="6 7">
    <name type="scientific">Pseudokineococcus marinus</name>
    <dbReference type="NCBI Taxonomy" id="351215"/>
    <lineage>
        <taxon>Bacteria</taxon>
        <taxon>Bacillati</taxon>
        <taxon>Actinomycetota</taxon>
        <taxon>Actinomycetes</taxon>
        <taxon>Kineosporiales</taxon>
        <taxon>Kineosporiaceae</taxon>
        <taxon>Pseudokineococcus</taxon>
    </lineage>
</organism>
<dbReference type="InterPro" id="IPR028082">
    <property type="entry name" value="Peripla_BP_I"/>
</dbReference>
<keyword evidence="7" id="KW-1185">Reference proteome</keyword>
<dbReference type="InterPro" id="IPR000843">
    <property type="entry name" value="HTH_LacI"/>
</dbReference>
<keyword evidence="1" id="KW-0678">Repressor</keyword>
<gene>
    <name evidence="6" type="ORF">HLB09_04615</name>
</gene>
<dbReference type="SMART" id="SM00354">
    <property type="entry name" value="HTH_LACI"/>
    <property type="match status" value="1"/>
</dbReference>
<dbReference type="GO" id="GO:0003700">
    <property type="term" value="F:DNA-binding transcription factor activity"/>
    <property type="evidence" value="ECO:0007669"/>
    <property type="project" value="TreeGrafter"/>
</dbReference>
<accession>A0A849BIF6</accession>